<dbReference type="EMBL" id="GBRH01182975">
    <property type="protein sequence ID" value="JAE14921.1"/>
    <property type="molecule type" value="Transcribed_RNA"/>
</dbReference>
<organism evidence="1">
    <name type="scientific">Arundo donax</name>
    <name type="common">Giant reed</name>
    <name type="synonym">Donax arundinaceus</name>
    <dbReference type="NCBI Taxonomy" id="35708"/>
    <lineage>
        <taxon>Eukaryota</taxon>
        <taxon>Viridiplantae</taxon>
        <taxon>Streptophyta</taxon>
        <taxon>Embryophyta</taxon>
        <taxon>Tracheophyta</taxon>
        <taxon>Spermatophyta</taxon>
        <taxon>Magnoliopsida</taxon>
        <taxon>Liliopsida</taxon>
        <taxon>Poales</taxon>
        <taxon>Poaceae</taxon>
        <taxon>PACMAD clade</taxon>
        <taxon>Arundinoideae</taxon>
        <taxon>Arundineae</taxon>
        <taxon>Arundo</taxon>
    </lineage>
</organism>
<protein>
    <submittedName>
        <fullName evidence="1">Uncharacterized protein</fullName>
    </submittedName>
</protein>
<reference evidence="1" key="1">
    <citation type="submission" date="2014-09" db="EMBL/GenBank/DDBJ databases">
        <authorList>
            <person name="Magalhaes I.L.F."/>
            <person name="Oliveira U."/>
            <person name="Santos F.R."/>
            <person name="Vidigal T.H.D.A."/>
            <person name="Brescovit A.D."/>
            <person name="Santos A.J."/>
        </authorList>
    </citation>
    <scope>NUCLEOTIDE SEQUENCE</scope>
    <source>
        <tissue evidence="1">Shoot tissue taken approximately 20 cm above the soil surface</tissue>
    </source>
</reference>
<dbReference type="AlphaFoldDB" id="A0A0A9FX93"/>
<evidence type="ECO:0000313" key="1">
    <source>
        <dbReference type="EMBL" id="JAE14921.1"/>
    </source>
</evidence>
<reference evidence="1" key="2">
    <citation type="journal article" date="2015" name="Data Brief">
        <title>Shoot transcriptome of the giant reed, Arundo donax.</title>
        <authorList>
            <person name="Barrero R.A."/>
            <person name="Guerrero F.D."/>
            <person name="Moolhuijzen P."/>
            <person name="Goolsby J.A."/>
            <person name="Tidwell J."/>
            <person name="Bellgard S.E."/>
            <person name="Bellgard M.I."/>
        </authorList>
    </citation>
    <scope>NUCLEOTIDE SEQUENCE</scope>
    <source>
        <tissue evidence="1">Shoot tissue taken approximately 20 cm above the soil surface</tissue>
    </source>
</reference>
<accession>A0A0A9FX93</accession>
<sequence>MMKILSLVSPNRYLPRISHLDPS</sequence>
<name>A0A0A9FX93_ARUDO</name>
<proteinExistence type="predicted"/>